<dbReference type="Gene3D" id="3.30.465.10">
    <property type="match status" value="1"/>
</dbReference>
<evidence type="ECO:0000256" key="2">
    <source>
        <dbReference type="ARBA" id="ARBA00005466"/>
    </source>
</evidence>
<evidence type="ECO:0000313" key="8">
    <source>
        <dbReference type="Proteomes" id="UP000741013"/>
    </source>
</evidence>
<protein>
    <submittedName>
        <fullName evidence="7">FAD/FMN-containing dehydrogenase</fullName>
    </submittedName>
</protein>
<proteinExistence type="inferred from homology"/>
<dbReference type="Gene3D" id="3.30.43.10">
    <property type="entry name" value="Uridine Diphospho-n-acetylenolpyruvylglucosamine Reductase, domain 2"/>
    <property type="match status" value="1"/>
</dbReference>
<reference evidence="7 8" key="1">
    <citation type="submission" date="2021-03" db="EMBL/GenBank/DDBJ databases">
        <title>Sequencing the genomes of 1000 actinobacteria strains.</title>
        <authorList>
            <person name="Klenk H.-P."/>
        </authorList>
    </citation>
    <scope>NUCLEOTIDE SEQUENCE [LARGE SCALE GENOMIC DNA]</scope>
    <source>
        <strain evidence="7 8">DSM 45510</strain>
    </source>
</reference>
<evidence type="ECO:0000256" key="3">
    <source>
        <dbReference type="ARBA" id="ARBA00022630"/>
    </source>
</evidence>
<evidence type="ECO:0000259" key="6">
    <source>
        <dbReference type="PROSITE" id="PS51387"/>
    </source>
</evidence>
<dbReference type="Proteomes" id="UP000741013">
    <property type="component" value="Unassembled WGS sequence"/>
</dbReference>
<dbReference type="SUPFAM" id="SSF56176">
    <property type="entry name" value="FAD-binding/transporter-associated domain-like"/>
    <property type="match status" value="1"/>
</dbReference>
<keyword evidence="8" id="KW-1185">Reference proteome</keyword>
<organism evidence="7 8">
    <name type="scientific">Amycolatopsis magusensis</name>
    <dbReference type="NCBI Taxonomy" id="882444"/>
    <lineage>
        <taxon>Bacteria</taxon>
        <taxon>Bacillati</taxon>
        <taxon>Actinomycetota</taxon>
        <taxon>Actinomycetes</taxon>
        <taxon>Pseudonocardiales</taxon>
        <taxon>Pseudonocardiaceae</taxon>
        <taxon>Amycolatopsis</taxon>
    </lineage>
</organism>
<feature type="domain" description="FAD-binding PCMH-type" evidence="6">
    <location>
        <begin position="49"/>
        <end position="217"/>
    </location>
</feature>
<dbReference type="InterPro" id="IPR050416">
    <property type="entry name" value="FAD-linked_Oxidoreductase"/>
</dbReference>
<comment type="caution">
    <text evidence="7">The sequence shown here is derived from an EMBL/GenBank/DDBJ whole genome shotgun (WGS) entry which is preliminary data.</text>
</comment>
<dbReference type="InterPro" id="IPR036318">
    <property type="entry name" value="FAD-bd_PCMH-like_sf"/>
</dbReference>
<dbReference type="Pfam" id="PF01565">
    <property type="entry name" value="FAD_binding_4"/>
    <property type="match status" value="1"/>
</dbReference>
<dbReference type="PROSITE" id="PS51387">
    <property type="entry name" value="FAD_PCMH"/>
    <property type="match status" value="1"/>
</dbReference>
<comment type="similarity">
    <text evidence="2">Belongs to the oxygen-dependent FAD-linked oxidoreductase family.</text>
</comment>
<dbReference type="RefSeq" id="WP_209667453.1">
    <property type="nucleotide sequence ID" value="NZ_JAGGMS010000001.1"/>
</dbReference>
<name>A0ABS4PYC3_9PSEU</name>
<dbReference type="InterPro" id="IPR016166">
    <property type="entry name" value="FAD-bd_PCMH"/>
</dbReference>
<evidence type="ECO:0000256" key="1">
    <source>
        <dbReference type="ARBA" id="ARBA00001974"/>
    </source>
</evidence>
<dbReference type="Gene3D" id="3.40.462.20">
    <property type="match status" value="1"/>
</dbReference>
<dbReference type="InterPro" id="IPR006094">
    <property type="entry name" value="Oxid_FAD_bind_N"/>
</dbReference>
<dbReference type="PANTHER" id="PTHR42973">
    <property type="entry name" value="BINDING OXIDOREDUCTASE, PUTATIVE (AFU_ORTHOLOGUE AFUA_1G17690)-RELATED"/>
    <property type="match status" value="1"/>
</dbReference>
<sequence length="456" mass="47846">MSTKENPFHRPAIVLGGTLSTLRSTVRGQVWLPGDPGFDHVRRPWNLAVEQPAAAVVEAADAEDVVALVEYARRAGLGISTQPNGHGATGRTGGTILLRTRRLDSIEIDPVARRARIGTGVPSGRLQSAAAAHGLTGLPGSSPVVSVTGVALGGGLSWFGRAHGWVADSVTAFDIVDAGGHARRVDAETDPDLFWALRGGGGDFAVVTSLEVALHPAPHLYGGRVLWSGEHTAEVAEAYRRLTATAPDELTAWLELLHFPGSAPMVAIDLTHLGKAAEARELLAPLDLLPEPISDSRRMLPVSELGTITAEPTDPGAGLSRGELLTEFDEVTVKTLLAEPIAPLMSVQIRHLGGAFARPSDSPHGPLTEPYAVYLFGIPADPATAAAVAARQQALADTLPTSGRKPLTFLNPGETAADAFAPASLARLRKIKRRTDPANTFRSNFPVSAGITPPNS</sequence>
<accession>A0ABS4PYC3</accession>
<comment type="cofactor">
    <cofactor evidence="1">
        <name>FAD</name>
        <dbReference type="ChEBI" id="CHEBI:57692"/>
    </cofactor>
</comment>
<evidence type="ECO:0000256" key="5">
    <source>
        <dbReference type="ARBA" id="ARBA00023002"/>
    </source>
</evidence>
<evidence type="ECO:0000256" key="4">
    <source>
        <dbReference type="ARBA" id="ARBA00022827"/>
    </source>
</evidence>
<dbReference type="InterPro" id="IPR016169">
    <property type="entry name" value="FAD-bd_PCMH_sub2"/>
</dbReference>
<evidence type="ECO:0000313" key="7">
    <source>
        <dbReference type="EMBL" id="MBP2184437.1"/>
    </source>
</evidence>
<dbReference type="InterPro" id="IPR016167">
    <property type="entry name" value="FAD-bd_PCMH_sub1"/>
</dbReference>
<keyword evidence="4" id="KW-0274">FAD</keyword>
<keyword evidence="5" id="KW-0560">Oxidoreductase</keyword>
<dbReference type="PANTHER" id="PTHR42973:SF39">
    <property type="entry name" value="FAD-BINDING PCMH-TYPE DOMAIN-CONTAINING PROTEIN"/>
    <property type="match status" value="1"/>
</dbReference>
<gene>
    <name evidence="7" type="ORF">JOM49_005963</name>
</gene>
<keyword evidence="3" id="KW-0285">Flavoprotein</keyword>
<dbReference type="EMBL" id="JAGGMS010000001">
    <property type="protein sequence ID" value="MBP2184437.1"/>
    <property type="molecule type" value="Genomic_DNA"/>
</dbReference>